<evidence type="ECO:0000256" key="1">
    <source>
        <dbReference type="ARBA" id="ARBA00007769"/>
    </source>
</evidence>
<dbReference type="OrthoDB" id="10261637at2759"/>
<name>A0A6A4VWH8_AMPAM</name>
<accession>A0A6A4VWH8</accession>
<keyword evidence="5" id="KW-1185">Reference proteome</keyword>
<evidence type="ECO:0000313" key="4">
    <source>
        <dbReference type="EMBL" id="KAF0293731.1"/>
    </source>
</evidence>
<reference evidence="4 5" key="1">
    <citation type="submission" date="2019-07" db="EMBL/GenBank/DDBJ databases">
        <title>Draft genome assembly of a fouling barnacle, Amphibalanus amphitrite (Darwin, 1854): The first reference genome for Thecostraca.</title>
        <authorList>
            <person name="Kim W."/>
        </authorList>
    </citation>
    <scope>NUCLEOTIDE SEQUENCE [LARGE SCALE GENOMIC DNA]</scope>
    <source>
        <strain evidence="4">SNU_AA5</strain>
        <tissue evidence="4">Soma without cirri and trophi</tissue>
    </source>
</reference>
<dbReference type="SUPFAM" id="SSF53659">
    <property type="entry name" value="Isocitrate/Isopropylmalate dehydrogenase-like"/>
    <property type="match status" value="1"/>
</dbReference>
<evidence type="ECO:0000256" key="2">
    <source>
        <dbReference type="ARBA" id="ARBA00022532"/>
    </source>
</evidence>
<dbReference type="GO" id="GO:0006099">
    <property type="term" value="P:tricarboxylic acid cycle"/>
    <property type="evidence" value="ECO:0007669"/>
    <property type="project" value="UniProtKB-KW"/>
</dbReference>
<feature type="domain" description="Isopropylmalate dehydrogenase-like" evidence="3">
    <location>
        <begin position="12"/>
        <end position="73"/>
    </location>
</feature>
<dbReference type="PANTHER" id="PTHR11835:SF42">
    <property type="entry name" value="ISOCITRATE DEHYDROGENASE [NAD] SUBUNIT BETA, MITOCHONDRIAL"/>
    <property type="match status" value="1"/>
</dbReference>
<dbReference type="Pfam" id="PF00180">
    <property type="entry name" value="Iso_dh"/>
    <property type="match status" value="1"/>
</dbReference>
<gene>
    <name evidence="4" type="primary">idhb-1_0</name>
    <name evidence="4" type="ORF">FJT64_008533</name>
</gene>
<dbReference type="GO" id="GO:0006102">
    <property type="term" value="P:isocitrate metabolic process"/>
    <property type="evidence" value="ECO:0007669"/>
    <property type="project" value="TreeGrafter"/>
</dbReference>
<dbReference type="GO" id="GO:0005739">
    <property type="term" value="C:mitochondrion"/>
    <property type="evidence" value="ECO:0007669"/>
    <property type="project" value="TreeGrafter"/>
</dbReference>
<evidence type="ECO:0000259" key="3">
    <source>
        <dbReference type="Pfam" id="PF00180"/>
    </source>
</evidence>
<dbReference type="AlphaFoldDB" id="A0A6A4VWH8"/>
<evidence type="ECO:0000313" key="5">
    <source>
        <dbReference type="Proteomes" id="UP000440578"/>
    </source>
</evidence>
<keyword evidence="2" id="KW-0816">Tricarboxylic acid cycle</keyword>
<organism evidence="4 5">
    <name type="scientific">Amphibalanus amphitrite</name>
    <name type="common">Striped barnacle</name>
    <name type="synonym">Balanus amphitrite</name>
    <dbReference type="NCBI Taxonomy" id="1232801"/>
    <lineage>
        <taxon>Eukaryota</taxon>
        <taxon>Metazoa</taxon>
        <taxon>Ecdysozoa</taxon>
        <taxon>Arthropoda</taxon>
        <taxon>Crustacea</taxon>
        <taxon>Multicrustacea</taxon>
        <taxon>Cirripedia</taxon>
        <taxon>Thoracica</taxon>
        <taxon>Thoracicalcarea</taxon>
        <taxon>Balanomorpha</taxon>
        <taxon>Balanoidea</taxon>
        <taxon>Balanidae</taxon>
        <taxon>Amphibalaninae</taxon>
        <taxon>Amphibalanus</taxon>
    </lineage>
</organism>
<dbReference type="InterPro" id="IPR024084">
    <property type="entry name" value="IsoPropMal-DH-like_dom"/>
</dbReference>
<comment type="caution">
    <text evidence="4">The sequence shown here is derived from an EMBL/GenBank/DDBJ whole genome shotgun (WGS) entry which is preliminary data.</text>
</comment>
<dbReference type="Gene3D" id="3.40.718.10">
    <property type="entry name" value="Isopropylmalate Dehydrogenase"/>
    <property type="match status" value="1"/>
</dbReference>
<dbReference type="PANTHER" id="PTHR11835">
    <property type="entry name" value="DECARBOXYLATING DEHYDROGENASES-ISOCITRATE, ISOPROPYLMALATE, TARTRATE"/>
    <property type="match status" value="1"/>
</dbReference>
<dbReference type="EMBL" id="VIIS01001726">
    <property type="protein sequence ID" value="KAF0293731.1"/>
    <property type="molecule type" value="Genomic_DNA"/>
</dbReference>
<protein>
    <submittedName>
        <fullName evidence="4">Putative isocitrate dehydrogenase [NAD] subunit beta, mitochondrial</fullName>
    </submittedName>
</protein>
<proteinExistence type="inferred from homology"/>
<dbReference type="Proteomes" id="UP000440578">
    <property type="component" value="Unassembled WGS sequence"/>
</dbReference>
<comment type="similarity">
    <text evidence="1">Belongs to the isocitrate and isopropylmalate dehydrogenases family.</text>
</comment>
<sequence>MQGARHTFQQGVGKNVANPTAMLLCAANMLNHMNLQFHGDMIREAVEKVIRKGKANTKDIGGQHTTSDFMNAVIHSLDFNHCARVRTKDMRGHSTTTEFQRAVIDNLDL</sequence>